<name>A0A3L6EWX6_MAIZE</name>
<dbReference type="EMBL" id="NCVQ01000005">
    <property type="protein sequence ID" value="PWZ25564.1"/>
    <property type="molecule type" value="Genomic_DNA"/>
</dbReference>
<feature type="region of interest" description="Disordered" evidence="1">
    <location>
        <begin position="259"/>
        <end position="333"/>
    </location>
</feature>
<keyword evidence="2" id="KW-0812">Transmembrane</keyword>
<feature type="region of interest" description="Disordered" evidence="1">
    <location>
        <begin position="1"/>
        <end position="43"/>
    </location>
</feature>
<feature type="compositionally biased region" description="Basic residues" evidence="1">
    <location>
        <begin position="95"/>
        <end position="111"/>
    </location>
</feature>
<accession>A0A3L6EWW6</accession>
<sequence length="387" mass="40680">GEGEVGLGRWISGGRPGLGPGELNQGRPIWDERRRSDGRPGSSLRLAGAAALVPAAEGSPETRGAGDWRGSGAIRVVGEVGEGAGSSPVGSGSGQRHRRGAVHGGAARRRGYSTPASNQAQQRAKQGAIGAGEVRYLKAGSGDSSAATGTRRGPGSTVAAARRTTGERGQREIGRGRGNWGAFRVADARAELTGAKGAAELHRRRETELGTAGLWRWRSACAQRGGERVYWAQMGGEGEGEWGSGLKWPGARWGEFHARRGRGEGGREQLGGGYARKTGLTARAREQRESEGASARGESGRRQVGPGEQREKGAGTQKAAAPTGRARCAERGGEGGARAREWAGWAERPRGRLGWASLPFSFILNCFSLFFLPILFDSNSNEPQNPN</sequence>
<reference evidence="4 5" key="1">
    <citation type="journal article" date="2018" name="Nat. Genet.">
        <title>Extensive intraspecific gene order and gene structural variations between Mo17 and other maize genomes.</title>
        <authorList>
            <person name="Sun S."/>
            <person name="Zhou Y."/>
            <person name="Chen J."/>
            <person name="Shi J."/>
            <person name="Zhao H."/>
            <person name="Zhao H."/>
            <person name="Song W."/>
            <person name="Zhang M."/>
            <person name="Cui Y."/>
            <person name="Dong X."/>
            <person name="Liu H."/>
            <person name="Ma X."/>
            <person name="Jiao Y."/>
            <person name="Wang B."/>
            <person name="Wei X."/>
            <person name="Stein J.C."/>
            <person name="Glaubitz J.C."/>
            <person name="Lu F."/>
            <person name="Yu G."/>
            <person name="Liang C."/>
            <person name="Fengler K."/>
            <person name="Li B."/>
            <person name="Rafalski A."/>
            <person name="Schnable P.S."/>
            <person name="Ware D.H."/>
            <person name="Buckler E.S."/>
            <person name="Lai J."/>
        </authorList>
    </citation>
    <scope>NUCLEOTIDE SEQUENCE [LARGE SCALE GENOMIC DNA]</scope>
    <source>
        <strain evidence="5">cv. Missouri 17</strain>
        <tissue evidence="4">Seedling</tissue>
    </source>
</reference>
<feature type="compositionally biased region" description="Basic and acidic residues" evidence="1">
    <location>
        <begin position="29"/>
        <end position="38"/>
    </location>
</feature>
<evidence type="ECO:0000256" key="1">
    <source>
        <dbReference type="SAM" id="MobiDB-lite"/>
    </source>
</evidence>
<accession>A0A3L6EWX6</accession>
<organism evidence="4">
    <name type="scientific">Zea mays</name>
    <name type="common">Maize</name>
    <dbReference type="NCBI Taxonomy" id="4577"/>
    <lineage>
        <taxon>Eukaryota</taxon>
        <taxon>Viridiplantae</taxon>
        <taxon>Streptophyta</taxon>
        <taxon>Embryophyta</taxon>
        <taxon>Tracheophyta</taxon>
        <taxon>Spermatophyta</taxon>
        <taxon>Magnoliopsida</taxon>
        <taxon>Liliopsida</taxon>
        <taxon>Poales</taxon>
        <taxon>Poaceae</taxon>
        <taxon>PACMAD clade</taxon>
        <taxon>Panicoideae</taxon>
        <taxon>Andropogonodae</taxon>
        <taxon>Andropogoneae</taxon>
        <taxon>Tripsacinae</taxon>
        <taxon>Zea</taxon>
    </lineage>
</organism>
<evidence type="ECO:0000313" key="4">
    <source>
        <dbReference type="EMBL" id="PWZ25564.1"/>
    </source>
</evidence>
<feature type="region of interest" description="Disordered" evidence="1">
    <location>
        <begin position="80"/>
        <end position="129"/>
    </location>
</feature>
<evidence type="ECO:0000313" key="5">
    <source>
        <dbReference type="Proteomes" id="UP000251960"/>
    </source>
</evidence>
<feature type="non-terminal residue" evidence="4">
    <location>
        <position position="1"/>
    </location>
</feature>
<feature type="transmembrane region" description="Helical" evidence="2">
    <location>
        <begin position="353"/>
        <end position="376"/>
    </location>
</feature>
<gene>
    <name evidence="4" type="ORF">Zm00014a_007245</name>
    <name evidence="3" type="ORF">Zm00014a_007246</name>
</gene>
<feature type="compositionally biased region" description="Polar residues" evidence="1">
    <location>
        <begin position="114"/>
        <end position="124"/>
    </location>
</feature>
<dbReference type="EMBL" id="NCVQ01000005">
    <property type="protein sequence ID" value="PWZ25562.1"/>
    <property type="molecule type" value="Genomic_DNA"/>
</dbReference>
<evidence type="ECO:0000256" key="2">
    <source>
        <dbReference type="SAM" id="Phobius"/>
    </source>
</evidence>
<proteinExistence type="predicted"/>
<keyword evidence="2" id="KW-0472">Membrane</keyword>
<dbReference type="AlphaFoldDB" id="A0A3L6EWX6"/>
<keyword evidence="2" id="KW-1133">Transmembrane helix</keyword>
<evidence type="ECO:0000313" key="3">
    <source>
        <dbReference type="EMBL" id="PWZ25562.1"/>
    </source>
</evidence>
<comment type="caution">
    <text evidence="4">The sequence shown here is derived from an EMBL/GenBank/DDBJ whole genome shotgun (WGS) entry which is preliminary data.</text>
</comment>
<protein>
    <submittedName>
        <fullName evidence="4">Uncharacterized protein</fullName>
    </submittedName>
</protein>
<dbReference type="Proteomes" id="UP000251960">
    <property type="component" value="Chromosome 4"/>
</dbReference>